<gene>
    <name evidence="1" type="ORF">PMAYCL1PPCAC_30852</name>
</gene>
<feature type="non-terminal residue" evidence="1">
    <location>
        <position position="1"/>
    </location>
</feature>
<dbReference type="EMBL" id="BTRK01000006">
    <property type="protein sequence ID" value="GMR60657.1"/>
    <property type="molecule type" value="Genomic_DNA"/>
</dbReference>
<reference evidence="2" key="1">
    <citation type="submission" date="2022-10" db="EMBL/GenBank/DDBJ databases">
        <title>Genome assembly of Pristionchus species.</title>
        <authorList>
            <person name="Yoshida K."/>
            <person name="Sommer R.J."/>
        </authorList>
    </citation>
    <scope>NUCLEOTIDE SEQUENCE [LARGE SCALE GENOMIC DNA]</scope>
    <source>
        <strain evidence="2">RS5460</strain>
    </source>
</reference>
<dbReference type="AlphaFoldDB" id="A0AAN5IC22"/>
<proteinExistence type="predicted"/>
<comment type="caution">
    <text evidence="1">The sequence shown here is derived from an EMBL/GenBank/DDBJ whole genome shotgun (WGS) entry which is preliminary data.</text>
</comment>
<name>A0AAN5IC22_9BILA</name>
<evidence type="ECO:0000313" key="1">
    <source>
        <dbReference type="EMBL" id="GMR60657.1"/>
    </source>
</evidence>
<sequence>AAEDLVGVASLFGSIDLLDVIRLGYRKILLTLMTSGQDILRDCDGSEVSVLHSRCLHLNAHIRHCLLLLCIIQPEKETDGRSRLTLHVETQTVLLRILGETRRLVANIPIDGAAGEEVREEEEEEEERSHE</sequence>
<accession>A0AAN5IC22</accession>
<protein>
    <submittedName>
        <fullName evidence="1">Uncharacterized protein</fullName>
    </submittedName>
</protein>
<organism evidence="1 2">
    <name type="scientific">Pristionchus mayeri</name>
    <dbReference type="NCBI Taxonomy" id="1317129"/>
    <lineage>
        <taxon>Eukaryota</taxon>
        <taxon>Metazoa</taxon>
        <taxon>Ecdysozoa</taxon>
        <taxon>Nematoda</taxon>
        <taxon>Chromadorea</taxon>
        <taxon>Rhabditida</taxon>
        <taxon>Rhabditina</taxon>
        <taxon>Diplogasteromorpha</taxon>
        <taxon>Diplogasteroidea</taxon>
        <taxon>Neodiplogasteridae</taxon>
        <taxon>Pristionchus</taxon>
    </lineage>
</organism>
<dbReference type="Proteomes" id="UP001328107">
    <property type="component" value="Unassembled WGS sequence"/>
</dbReference>
<keyword evidence="2" id="KW-1185">Reference proteome</keyword>
<evidence type="ECO:0000313" key="2">
    <source>
        <dbReference type="Proteomes" id="UP001328107"/>
    </source>
</evidence>